<reference evidence="2 3" key="1">
    <citation type="submission" date="2014-09" db="EMBL/GenBank/DDBJ databases">
        <title>Lactobacillus mucosae CRL573 Genome Sequencing.</title>
        <authorList>
            <person name="Bleckwedel J."/>
            <person name="Teran L.C."/>
            <person name="Bonacina J."/>
            <person name="Saavedra L."/>
            <person name="Mozzi F.B."/>
            <person name="Raya R.R."/>
        </authorList>
    </citation>
    <scope>NUCLEOTIDE SEQUENCE [LARGE SCALE GENOMIC DNA]</scope>
    <source>
        <strain evidence="2 3">CRL573</strain>
    </source>
</reference>
<protein>
    <submittedName>
        <fullName evidence="2">Uncharacterized protein</fullName>
    </submittedName>
</protein>
<sequence length="110" mass="11897">MSEKAHQSAEPTGTVEPTRGGGYEYDNGNAGYASQGTAPSISDEKAPDTKTVTHDMPQTTVEKPSVSERINQAGKKLEKSSTSYLSSRRFNMSQRGHVSGRESAPFEDDE</sequence>
<dbReference type="EMBL" id="JROC01000033">
    <property type="protein sequence ID" value="KGL66754.1"/>
    <property type="molecule type" value="Genomic_DNA"/>
</dbReference>
<feature type="region of interest" description="Disordered" evidence="1">
    <location>
        <begin position="1"/>
        <end position="110"/>
    </location>
</feature>
<evidence type="ECO:0000256" key="1">
    <source>
        <dbReference type="SAM" id="MobiDB-lite"/>
    </source>
</evidence>
<comment type="caution">
    <text evidence="2">The sequence shown here is derived from an EMBL/GenBank/DDBJ whole genome shotgun (WGS) entry which is preliminary data.</text>
</comment>
<feature type="compositionally biased region" description="Basic and acidic residues" evidence="1">
    <location>
        <begin position="42"/>
        <end position="53"/>
    </location>
</feature>
<dbReference type="AlphaFoldDB" id="A0A099Y8Y9"/>
<gene>
    <name evidence="2" type="ORF">LX03_06720</name>
</gene>
<proteinExistence type="predicted"/>
<name>A0A099Y8Y9_LIMMU</name>
<feature type="compositionally biased region" description="Polar residues" evidence="1">
    <location>
        <begin position="80"/>
        <end position="96"/>
    </location>
</feature>
<evidence type="ECO:0000313" key="2">
    <source>
        <dbReference type="EMBL" id="KGL66754.1"/>
    </source>
</evidence>
<evidence type="ECO:0000313" key="3">
    <source>
        <dbReference type="Proteomes" id="UP000030001"/>
    </source>
</evidence>
<dbReference type="Proteomes" id="UP000030001">
    <property type="component" value="Unassembled WGS sequence"/>
</dbReference>
<organism evidence="2 3">
    <name type="scientific">Limosilactobacillus mucosae</name>
    <name type="common">Lactobacillus mucosae</name>
    <dbReference type="NCBI Taxonomy" id="97478"/>
    <lineage>
        <taxon>Bacteria</taxon>
        <taxon>Bacillati</taxon>
        <taxon>Bacillota</taxon>
        <taxon>Bacilli</taxon>
        <taxon>Lactobacillales</taxon>
        <taxon>Lactobacillaceae</taxon>
        <taxon>Limosilactobacillus</taxon>
    </lineage>
</organism>
<accession>A0A099Y8Y9</accession>